<dbReference type="InterPro" id="IPR018247">
    <property type="entry name" value="EF_Hand_1_Ca_BS"/>
</dbReference>
<dbReference type="PROSITE" id="PS50222">
    <property type="entry name" value="EF_HAND_2"/>
    <property type="match status" value="1"/>
</dbReference>
<accession>A0A816PRX8</accession>
<name>A0A816PRX8_9BILA</name>
<dbReference type="Proteomes" id="UP000663866">
    <property type="component" value="Unassembled WGS sequence"/>
</dbReference>
<keyword evidence="4" id="KW-0106">Calcium</keyword>
<gene>
    <name evidence="8" type="ORF">CJN711_LOCUS1461</name>
    <name evidence="10" type="ORF">OVN521_LOCUS1043</name>
    <name evidence="9" type="ORF">WKI299_LOCUS10639</name>
</gene>
<feature type="compositionally biased region" description="Basic and acidic residues" evidence="6">
    <location>
        <begin position="217"/>
        <end position="227"/>
    </location>
</feature>
<evidence type="ECO:0000313" key="10">
    <source>
        <dbReference type="EMBL" id="CAF3749511.1"/>
    </source>
</evidence>
<comment type="subcellular location">
    <subcellularLocation>
        <location evidence="1">Membrane</location>
    </subcellularLocation>
</comment>
<feature type="compositionally biased region" description="Low complexity" evidence="6">
    <location>
        <begin position="31"/>
        <end position="43"/>
    </location>
</feature>
<dbReference type="PANTHER" id="PTHR46819">
    <property type="entry name" value="EF-HAND CALCIUM-BINDING DOMAIN-CONTAINING PROTEIN 7"/>
    <property type="match status" value="1"/>
</dbReference>
<evidence type="ECO:0000313" key="9">
    <source>
        <dbReference type="EMBL" id="CAF2053196.1"/>
    </source>
</evidence>
<dbReference type="EMBL" id="CAJNOV010000100">
    <property type="protein sequence ID" value="CAF0983151.1"/>
    <property type="molecule type" value="Genomic_DNA"/>
</dbReference>
<feature type="region of interest" description="Disordered" evidence="6">
    <location>
        <begin position="1"/>
        <end position="43"/>
    </location>
</feature>
<keyword evidence="5" id="KW-0472">Membrane</keyword>
<dbReference type="EMBL" id="CAJOBG010000065">
    <property type="protein sequence ID" value="CAF3749511.1"/>
    <property type="molecule type" value="Genomic_DNA"/>
</dbReference>
<evidence type="ECO:0000313" key="11">
    <source>
        <dbReference type="Proteomes" id="UP000663856"/>
    </source>
</evidence>
<feature type="region of interest" description="Disordered" evidence="6">
    <location>
        <begin position="217"/>
        <end position="241"/>
    </location>
</feature>
<evidence type="ECO:0000256" key="3">
    <source>
        <dbReference type="ARBA" id="ARBA00022737"/>
    </source>
</evidence>
<keyword evidence="3" id="KW-0677">Repeat</keyword>
<dbReference type="InterPro" id="IPR052266">
    <property type="entry name" value="Miro-EF-hand_domain"/>
</dbReference>
<keyword evidence="2" id="KW-0479">Metal-binding</keyword>
<sequence length="629" mass="72420">MNSNRSIKSNTSIGGRTSPSFPISKSDALTNRSSSPSSLLPNNRSLLFRQQDREKNEYPTKTLSKEDDAKFHKAVFSRCADTPKGSIITNREKFVQALNYVGYDLPRTAIDQIWSDQDEEITLKIFQQILTEEKPIDERALEEAFEILYSKDRKHDLSAIDFDKFRTDLLQKGDRFTEDEFQKIRYLLGTEHGKVDVKKLIKAIGENKTSCRQKVLKEQEENIERPTQRHTSPKPNNKNYNNCNVRVMIDSSSKKPFNPPRISSLKMKGAFFCEFSDSPTDVVYFSIGYSFELKKPGSISISLEPIISRYHKDSSFKNLDVRILVFEKLSRSIERRLLHMSSARSDTKTYLQVDELPKGLYEIIPITFGGVLRARSQEMNARLPIKKLRELKKGNNFTMSKDYRDALEYTFDLFDFDDNKQLDRQEYNLWTIRTTGDEITDEDWSSIQASVGLDVDENISKDKFLKLNDFEVQDQDTTEQDLWTGLKSIGFNSGLELDMMCPFNLTIYNNQSGLTLKPTSFVDLAEIKKLLVKFLQKKAKTITLEDPSIHCFHYQDDCGSILFVENKSSSNARLSIDVKNSANASLNLSTDARKPTVVSVRRDNNQIIWFAHKLDNQREMELDAIVQIE</sequence>
<dbReference type="PANTHER" id="PTHR46819:SF1">
    <property type="entry name" value="EF-HAND CALCIUM-BINDING DOMAIN-CONTAINING PROTEIN 7"/>
    <property type="match status" value="1"/>
</dbReference>
<protein>
    <recommendedName>
        <fullName evidence="7">EF-hand domain-containing protein</fullName>
    </recommendedName>
</protein>
<dbReference type="EMBL" id="CAJNRF010003793">
    <property type="protein sequence ID" value="CAF2053196.1"/>
    <property type="molecule type" value="Genomic_DNA"/>
</dbReference>
<dbReference type="GO" id="GO:0005509">
    <property type="term" value="F:calcium ion binding"/>
    <property type="evidence" value="ECO:0007669"/>
    <property type="project" value="InterPro"/>
</dbReference>
<dbReference type="GO" id="GO:0060170">
    <property type="term" value="C:ciliary membrane"/>
    <property type="evidence" value="ECO:0007669"/>
    <property type="project" value="TreeGrafter"/>
</dbReference>
<reference evidence="9" key="1">
    <citation type="submission" date="2021-02" db="EMBL/GenBank/DDBJ databases">
        <authorList>
            <person name="Nowell W R."/>
        </authorList>
    </citation>
    <scope>NUCLEOTIDE SEQUENCE</scope>
</reference>
<evidence type="ECO:0000256" key="6">
    <source>
        <dbReference type="SAM" id="MobiDB-lite"/>
    </source>
</evidence>
<dbReference type="PROSITE" id="PS00018">
    <property type="entry name" value="EF_HAND_1"/>
    <property type="match status" value="1"/>
</dbReference>
<dbReference type="InterPro" id="IPR002048">
    <property type="entry name" value="EF_hand_dom"/>
</dbReference>
<dbReference type="GO" id="GO:1903569">
    <property type="term" value="P:positive regulation of protein localization to ciliary membrane"/>
    <property type="evidence" value="ECO:0007669"/>
    <property type="project" value="TreeGrafter"/>
</dbReference>
<evidence type="ECO:0000313" key="8">
    <source>
        <dbReference type="EMBL" id="CAF0983151.1"/>
    </source>
</evidence>
<evidence type="ECO:0000256" key="1">
    <source>
        <dbReference type="ARBA" id="ARBA00004370"/>
    </source>
</evidence>
<feature type="domain" description="EF-hand" evidence="7">
    <location>
        <begin position="402"/>
        <end position="437"/>
    </location>
</feature>
<feature type="compositionally biased region" description="Polar residues" evidence="6">
    <location>
        <begin position="1"/>
        <end position="30"/>
    </location>
</feature>
<evidence type="ECO:0000313" key="12">
    <source>
        <dbReference type="Proteomes" id="UP000663866"/>
    </source>
</evidence>
<comment type="caution">
    <text evidence="9">The sequence shown here is derived from an EMBL/GenBank/DDBJ whole genome shotgun (WGS) entry which is preliminary data.</text>
</comment>
<dbReference type="GO" id="GO:0098797">
    <property type="term" value="C:plasma membrane protein complex"/>
    <property type="evidence" value="ECO:0007669"/>
    <property type="project" value="TreeGrafter"/>
</dbReference>
<evidence type="ECO:0000259" key="7">
    <source>
        <dbReference type="PROSITE" id="PS50222"/>
    </source>
</evidence>
<dbReference type="Proteomes" id="UP000663856">
    <property type="component" value="Unassembled WGS sequence"/>
</dbReference>
<dbReference type="InterPro" id="IPR011992">
    <property type="entry name" value="EF-hand-dom_pair"/>
</dbReference>
<evidence type="ECO:0000256" key="4">
    <source>
        <dbReference type="ARBA" id="ARBA00022837"/>
    </source>
</evidence>
<dbReference type="Gene3D" id="1.10.238.10">
    <property type="entry name" value="EF-hand"/>
    <property type="match status" value="2"/>
</dbReference>
<keyword evidence="12" id="KW-1185">Reference proteome</keyword>
<organism evidence="9 11">
    <name type="scientific">Rotaria magnacalcarata</name>
    <dbReference type="NCBI Taxonomy" id="392030"/>
    <lineage>
        <taxon>Eukaryota</taxon>
        <taxon>Metazoa</taxon>
        <taxon>Spiralia</taxon>
        <taxon>Gnathifera</taxon>
        <taxon>Rotifera</taxon>
        <taxon>Eurotatoria</taxon>
        <taxon>Bdelloidea</taxon>
        <taxon>Philodinida</taxon>
        <taxon>Philodinidae</taxon>
        <taxon>Rotaria</taxon>
    </lineage>
</organism>
<dbReference type="Proteomes" id="UP000663855">
    <property type="component" value="Unassembled WGS sequence"/>
</dbReference>
<proteinExistence type="predicted"/>
<dbReference type="SUPFAM" id="SSF47473">
    <property type="entry name" value="EF-hand"/>
    <property type="match status" value="2"/>
</dbReference>
<evidence type="ECO:0000256" key="2">
    <source>
        <dbReference type="ARBA" id="ARBA00022723"/>
    </source>
</evidence>
<evidence type="ECO:0000256" key="5">
    <source>
        <dbReference type="ARBA" id="ARBA00023136"/>
    </source>
</evidence>
<dbReference type="AlphaFoldDB" id="A0A816PRX8"/>